<proteinExistence type="predicted"/>
<protein>
    <submittedName>
        <fullName evidence="2">Uncharacterized protein</fullName>
    </submittedName>
</protein>
<name>A0A3N2Q4Y2_SODAK</name>
<dbReference type="AlphaFoldDB" id="A0A3N2Q4Y2"/>
<feature type="region of interest" description="Disordered" evidence="1">
    <location>
        <begin position="391"/>
        <end position="460"/>
    </location>
</feature>
<feature type="compositionally biased region" description="Gly residues" evidence="1">
    <location>
        <begin position="721"/>
        <end position="735"/>
    </location>
</feature>
<feature type="compositionally biased region" description="Gly residues" evidence="1">
    <location>
        <begin position="790"/>
        <end position="800"/>
    </location>
</feature>
<keyword evidence="3" id="KW-1185">Reference proteome</keyword>
<dbReference type="Pfam" id="PF20566">
    <property type="entry name" value="Eap1"/>
    <property type="match status" value="1"/>
</dbReference>
<feature type="compositionally biased region" description="Pro residues" evidence="1">
    <location>
        <begin position="706"/>
        <end position="720"/>
    </location>
</feature>
<feature type="compositionally biased region" description="Polar residues" evidence="1">
    <location>
        <begin position="557"/>
        <end position="566"/>
    </location>
</feature>
<feature type="region of interest" description="Disordered" evidence="1">
    <location>
        <begin position="473"/>
        <end position="829"/>
    </location>
</feature>
<evidence type="ECO:0000313" key="2">
    <source>
        <dbReference type="EMBL" id="ROT41834.1"/>
    </source>
</evidence>
<evidence type="ECO:0000313" key="3">
    <source>
        <dbReference type="Proteomes" id="UP000272025"/>
    </source>
</evidence>
<feature type="compositionally biased region" description="Low complexity" evidence="1">
    <location>
        <begin position="615"/>
        <end position="625"/>
    </location>
</feature>
<feature type="compositionally biased region" description="Low complexity" evidence="1">
    <location>
        <begin position="339"/>
        <end position="354"/>
    </location>
</feature>
<dbReference type="GeneID" id="39575096"/>
<accession>A0A3N2Q4Y2</accession>
<feature type="compositionally biased region" description="Basic and acidic residues" evidence="1">
    <location>
        <begin position="224"/>
        <end position="332"/>
    </location>
</feature>
<organism evidence="2 3">
    <name type="scientific">Sodiomyces alkalinus (strain CBS 110278 / VKM F-3762 / F11)</name>
    <name type="common">Alkaliphilic filamentous fungus</name>
    <dbReference type="NCBI Taxonomy" id="1314773"/>
    <lineage>
        <taxon>Eukaryota</taxon>
        <taxon>Fungi</taxon>
        <taxon>Dikarya</taxon>
        <taxon>Ascomycota</taxon>
        <taxon>Pezizomycotina</taxon>
        <taxon>Sordariomycetes</taxon>
        <taxon>Hypocreomycetidae</taxon>
        <taxon>Glomerellales</taxon>
        <taxon>Plectosphaerellaceae</taxon>
        <taxon>Sodiomyces</taxon>
    </lineage>
</organism>
<dbReference type="RefSeq" id="XP_028469640.1">
    <property type="nucleotide sequence ID" value="XM_028606618.1"/>
</dbReference>
<sequence>MALRYSPELLLHLRQSPLCIKPSNLPPVEEWMGPPPEPVRTPNKATSDRRHNDSLSGDQSNRRPGLDRFMSRNGANPDDIILGPPRTAFASTGAGGRNKSFDYDKESKDFDSRDRFNFRSRNGDAEGSDRTRDPRNHNFRRRGDADQDGEGWSTVKPRKSFGTEGAERFQGRMGAVNDRFNNDRKLRDKVDHDATSARPRRAVDNYGKDGDDGETRPRNGLNRGRSEPWFKSEGDKPDKLDKPERPAMTNRERIDRAKSWRDRDKDADTFEDRDRDRDRDRVDRDQNRHMGRNYERRWDRDHRNERDPEWFDEPAGEKAGGHTEEDFRKFMESMKGGKTKPPAAAEGKPAASEAVTPPKPEQLAPASAPAVESGPDKFFMAFASNSVLDAATPAAETPKDATPKPARSGAGKSSRFTSFFSAPQEDPSRRAQPEPAHNPAPASAATTASPPIAKAPDAEKEAFQVLLQKLQLSHPQARSSPPAVQAFQEPQSLPRIPPGQEATPASAVRSPGAFPQFPPPPEQHPDDLRSRQPQTQPGQDIVAPRPMMPSEPPSSRQDQLLQDLVNQRQHSSSQGSSRTEMKPNRNLSNAEFLMNLMRAQPEPMRTEQMLLRMHQQQQQQQQQPQRAGSMSQIPDREPDFPSNGRISQPRQMRGQPPPPGFMDEPFHHLPEHEPRPQPTQILQRPPPPPGLDPMNPNWMQPGGGGPLPPPQQRSMGPPPGLAGGPGGPGGPGGLGVPSRNHPIPGMFPPGPNFPPAGFPPPDTMGVPPPPRGMQPPPGFFGGLPPPGFMGPPGIGGGPAFGGPIPEAHGFPFDGRGMPPPGAAQAFRRQ</sequence>
<feature type="region of interest" description="Disordered" evidence="1">
    <location>
        <begin position="17"/>
        <end position="373"/>
    </location>
</feature>
<feature type="compositionally biased region" description="Basic and acidic residues" evidence="1">
    <location>
        <begin position="99"/>
        <end position="145"/>
    </location>
</feature>
<reference evidence="2 3" key="1">
    <citation type="journal article" date="2018" name="Mol. Ecol.">
        <title>The obligate alkalophilic soda-lake fungus Sodiomyces alkalinus has shifted to a protein diet.</title>
        <authorList>
            <person name="Grum-Grzhimaylo A.A."/>
            <person name="Falkoski D.L."/>
            <person name="van den Heuvel J."/>
            <person name="Valero-Jimenez C.A."/>
            <person name="Min B."/>
            <person name="Choi I.G."/>
            <person name="Lipzen A."/>
            <person name="Daum C.G."/>
            <person name="Aanen D.K."/>
            <person name="Tsang A."/>
            <person name="Henrissat B."/>
            <person name="Bilanenko E.N."/>
            <person name="de Vries R.P."/>
            <person name="van Kan J.A.L."/>
            <person name="Grigoriev I.V."/>
            <person name="Debets A.J.M."/>
        </authorList>
    </citation>
    <scope>NUCLEOTIDE SEQUENCE [LARGE SCALE GENOMIC DNA]</scope>
    <source>
        <strain evidence="2 3">F11</strain>
    </source>
</reference>
<feature type="compositionally biased region" description="Basic and acidic residues" evidence="1">
    <location>
        <begin position="664"/>
        <end position="675"/>
    </location>
</feature>
<dbReference type="EMBL" id="ML119051">
    <property type="protein sequence ID" value="ROT41834.1"/>
    <property type="molecule type" value="Genomic_DNA"/>
</dbReference>
<dbReference type="Proteomes" id="UP000272025">
    <property type="component" value="Unassembled WGS sequence"/>
</dbReference>
<dbReference type="InterPro" id="IPR046784">
    <property type="entry name" value="Eap1"/>
</dbReference>
<dbReference type="STRING" id="1314773.A0A3N2Q4Y2"/>
<feature type="compositionally biased region" description="Pro residues" evidence="1">
    <location>
        <begin position="745"/>
        <end position="789"/>
    </location>
</feature>
<feature type="compositionally biased region" description="Low complexity" evidence="1">
    <location>
        <begin position="567"/>
        <end position="578"/>
    </location>
</feature>
<feature type="compositionally biased region" description="Basic and acidic residues" evidence="1">
    <location>
        <begin position="180"/>
        <end position="217"/>
    </location>
</feature>
<evidence type="ECO:0000256" key="1">
    <source>
        <dbReference type="SAM" id="MobiDB-lite"/>
    </source>
</evidence>
<dbReference type="OrthoDB" id="2504266at2759"/>
<feature type="compositionally biased region" description="Low complexity" evidence="1">
    <location>
        <begin position="433"/>
        <end position="455"/>
    </location>
</feature>
<feature type="compositionally biased region" description="Basic and acidic residues" evidence="1">
    <location>
        <begin position="60"/>
        <end position="70"/>
    </location>
</feature>
<gene>
    <name evidence="2" type="ORF">SODALDRAFT_1198</name>
</gene>